<comment type="caution">
    <text evidence="2">The sequence shown here is derived from an EMBL/GenBank/DDBJ whole genome shotgun (WGS) entry which is preliminary data.</text>
</comment>
<dbReference type="InterPro" id="IPR000160">
    <property type="entry name" value="GGDEF_dom"/>
</dbReference>
<dbReference type="InterPro" id="IPR043128">
    <property type="entry name" value="Rev_trsase/Diguanyl_cyclase"/>
</dbReference>
<dbReference type="CDD" id="cd01949">
    <property type="entry name" value="GGDEF"/>
    <property type="match status" value="1"/>
</dbReference>
<reference evidence="2" key="1">
    <citation type="journal article" date="2014" name="Int. J. Syst. Evol. Microbiol.">
        <title>Complete genome sequence of Corynebacterium casei LMG S-19264T (=DSM 44701T), isolated from a smear-ripened cheese.</title>
        <authorList>
            <consortium name="US DOE Joint Genome Institute (JGI-PGF)"/>
            <person name="Walter F."/>
            <person name="Albersmeier A."/>
            <person name="Kalinowski J."/>
            <person name="Ruckert C."/>
        </authorList>
    </citation>
    <scope>NUCLEOTIDE SEQUENCE</scope>
    <source>
        <strain evidence="2">JCM 31311</strain>
    </source>
</reference>
<reference evidence="2" key="2">
    <citation type="submission" date="2020-09" db="EMBL/GenBank/DDBJ databases">
        <authorList>
            <person name="Sun Q."/>
            <person name="Ohkuma M."/>
        </authorList>
    </citation>
    <scope>NUCLEOTIDE SEQUENCE</scope>
    <source>
        <strain evidence="2">JCM 31311</strain>
    </source>
</reference>
<organism evidence="2 3">
    <name type="scientific">Deinococcus ruber</name>
    <dbReference type="NCBI Taxonomy" id="1848197"/>
    <lineage>
        <taxon>Bacteria</taxon>
        <taxon>Thermotogati</taxon>
        <taxon>Deinococcota</taxon>
        <taxon>Deinococci</taxon>
        <taxon>Deinococcales</taxon>
        <taxon>Deinococcaceae</taxon>
        <taxon>Deinococcus</taxon>
    </lineage>
</organism>
<dbReference type="InterPro" id="IPR029787">
    <property type="entry name" value="Nucleotide_cyclase"/>
</dbReference>
<dbReference type="PROSITE" id="PS50887">
    <property type="entry name" value="GGDEF"/>
    <property type="match status" value="1"/>
</dbReference>
<dbReference type="InterPro" id="IPR052163">
    <property type="entry name" value="DGC-Regulatory_Protein"/>
</dbReference>
<proteinExistence type="predicted"/>
<dbReference type="AlphaFoldDB" id="A0A918KVU9"/>
<dbReference type="Proteomes" id="UP000603865">
    <property type="component" value="Unassembled WGS sequence"/>
</dbReference>
<gene>
    <name evidence="2" type="ORF">GCM10008957_52210</name>
</gene>
<dbReference type="PANTHER" id="PTHR46663:SF2">
    <property type="entry name" value="GGDEF DOMAIN-CONTAINING PROTEIN"/>
    <property type="match status" value="1"/>
</dbReference>
<keyword evidence="3" id="KW-1185">Reference proteome</keyword>
<evidence type="ECO:0000313" key="2">
    <source>
        <dbReference type="EMBL" id="GGR35953.1"/>
    </source>
</evidence>
<accession>A0A918KVU9</accession>
<dbReference type="PANTHER" id="PTHR46663">
    <property type="entry name" value="DIGUANYLATE CYCLASE DGCT-RELATED"/>
    <property type="match status" value="1"/>
</dbReference>
<evidence type="ECO:0000259" key="1">
    <source>
        <dbReference type="PROSITE" id="PS50887"/>
    </source>
</evidence>
<protein>
    <recommendedName>
        <fullName evidence="1">GGDEF domain-containing protein</fullName>
    </recommendedName>
</protein>
<dbReference type="EMBL" id="BMQL01000070">
    <property type="protein sequence ID" value="GGR35953.1"/>
    <property type="molecule type" value="Genomic_DNA"/>
</dbReference>
<sequence>MHLGVAQLQQGDLIGAQQSLEASLRLAKALGRQREARDVHEQMVLLHERGGAYDLALAHCKEQHRLDRQLLNETLNQHTQSLLIQHDVESHRQLNAQLQRSNQELALLYEQNQELLTCVQHQMLHDPLTGLPNRSRFELCLADALAAAEASGLALAVMFIDLDGFKKINDTLGHDAGDDLLVQVAARFTALMHPDDLVARLSGDEFVAFVGALKGPFKATTAAQRFLRALDDPFEVRGQAVSVSASIGVSVYPDDGQDIGTLQRCADEAMYRVKRSGKSAMLFYSAS</sequence>
<name>A0A918KVU9_9DEIO</name>
<dbReference type="NCBIfam" id="TIGR00254">
    <property type="entry name" value="GGDEF"/>
    <property type="match status" value="1"/>
</dbReference>
<dbReference type="SMART" id="SM00267">
    <property type="entry name" value="GGDEF"/>
    <property type="match status" value="1"/>
</dbReference>
<evidence type="ECO:0000313" key="3">
    <source>
        <dbReference type="Proteomes" id="UP000603865"/>
    </source>
</evidence>
<dbReference type="Gene3D" id="3.30.70.270">
    <property type="match status" value="1"/>
</dbReference>
<dbReference type="SUPFAM" id="SSF55073">
    <property type="entry name" value="Nucleotide cyclase"/>
    <property type="match status" value="1"/>
</dbReference>
<dbReference type="Pfam" id="PF00990">
    <property type="entry name" value="GGDEF"/>
    <property type="match status" value="1"/>
</dbReference>
<feature type="domain" description="GGDEF" evidence="1">
    <location>
        <begin position="153"/>
        <end position="286"/>
    </location>
</feature>